<feature type="region of interest" description="Disordered" evidence="5">
    <location>
        <begin position="724"/>
        <end position="756"/>
    </location>
</feature>
<feature type="compositionally biased region" description="Basic and acidic residues" evidence="5">
    <location>
        <begin position="1076"/>
        <end position="1098"/>
    </location>
</feature>
<feature type="region of interest" description="Disordered" evidence="5">
    <location>
        <begin position="1"/>
        <end position="209"/>
    </location>
</feature>
<dbReference type="Proteomes" id="UP000284706">
    <property type="component" value="Unassembled WGS sequence"/>
</dbReference>
<evidence type="ECO:0000313" key="6">
    <source>
        <dbReference type="EMBL" id="PPR03827.1"/>
    </source>
</evidence>
<proteinExistence type="inferred from homology"/>
<evidence type="ECO:0000313" key="7">
    <source>
        <dbReference type="Proteomes" id="UP000284706"/>
    </source>
</evidence>
<dbReference type="FunCoup" id="A0A409YL82">
    <property type="interactions" value="217"/>
</dbReference>
<dbReference type="InParanoid" id="A0A409YL82"/>
<protein>
    <recommendedName>
        <fullName evidence="4">Kinase</fullName>
        <ecNumber evidence="4">2.7.-.-</ecNumber>
    </recommendedName>
</protein>
<evidence type="ECO:0000256" key="5">
    <source>
        <dbReference type="SAM" id="MobiDB-lite"/>
    </source>
</evidence>
<comment type="similarity">
    <text evidence="1 4">Belongs to the inositol phosphokinase (IPK) family.</text>
</comment>
<dbReference type="OrthoDB" id="2573163at2759"/>
<evidence type="ECO:0000256" key="4">
    <source>
        <dbReference type="RuleBase" id="RU363090"/>
    </source>
</evidence>
<evidence type="ECO:0000256" key="3">
    <source>
        <dbReference type="ARBA" id="ARBA00022777"/>
    </source>
</evidence>
<feature type="compositionally biased region" description="Low complexity" evidence="5">
    <location>
        <begin position="413"/>
        <end position="446"/>
    </location>
</feature>
<dbReference type="GO" id="GO:0032958">
    <property type="term" value="P:inositol phosphate biosynthetic process"/>
    <property type="evidence" value="ECO:0007669"/>
    <property type="project" value="InterPro"/>
</dbReference>
<dbReference type="AlphaFoldDB" id="A0A409YL82"/>
<sequence>MAAAFDPRHAKSQHYSFPLSPPSSGNVTASSSPRLSQTFPNHEPPLPVNKLFSPSAVSSFRQSQSLTSVRAGKQRATSHSSATESDGNNTEKSSPHTPFRKRTRRTMSRALTLPSESTPMMKDYQHRSPQKSAKSLTRAPSVLSSSSSSSGTQTDPEETPVHHPNPGKGRKVAATLQLFKETAGPSDEPPTSEGSRGETALEGTCDDSYQDVEDIAEAFEFVKRSEWPDRESARRDRSMTMLDRVRTRESSNGEHLGSERKLSLRDSPLSDVSQWQRDLLSGRGRRRERAVDDLVSNKDIRPTSPLSTINSLHETSPIFIRPRSRVYPPSPSPSRSPTARLSLPRHLSDPPIESVPPCPDPTLATLPPIRTTPHQSRSPTPVRAAHSFDTQQSRPVSPLESPSPWSTDDESTWETASATSTAASNASTYGHPDSNSLPFSSSLSHQSGHELDAHNALQDISASDGGDVLNNTPLRKLGDETMAWDLHVPQERLPHIPLRPFRNQVGGHSAIYKFTKQAVCKPLVSRENLFYEAVEREAPPLLGFIPRYLGVMLVSYRRVPKNAIGSKPAATITASSRRPATPKRRSIGSQRQHAVPEEAELHMDTDEAEMPEVVLDRNRHIIPEWMLSGGRNRSMSHSGAGGSSFIAHRRLQSQIPRGTASSPDLARFPPGHLLAGSPLAGYPTYENGSIDQDAPTPANTPNQTGHAFPSHFVENSMLGANGVIQEDASPTPRPSIRPFNSERAPGSQWFGGTGSTMVNTKLKDHVFSTVLKRFRRRLSHRPGEDSRTEDEGDTADRESEPSSHHLSFRSRRKLFRHSAAGEASSSPLRRIQSESMLNGLDQTTELSQRQDSPSFNHALDSRVADGSSGQPLPPSIRRRSRSRSLDSPLRRSFSYQKTMPEQSTIPEQPDLEPPVTRQNHFILMEDLTGRLKHPCVIDLKMGTRQYGIDATPAKKKSQRKKCDRTTSRSLGVRVCGMQVWNRVTQSYVTRDKYSGREVRPEEFDSVLRSFLFNGERLMAYQIPILLQKLYALARIINRLKGYRFYGCSLLLIYDGDRDVQEAFRASVLENPSSRSKRGESLERRSNSQNHDHTPLRRSHSEDLLVGSVAKRSSSRRKRGEIIVRIVDFAHTTTGRDWIPYSEADPNDRPHEVFASSKGYQAEVDPETGLIYARFPPHYPDQPDRGFLLGLKNLTSSLEEIWNAERIRRVKAAREDPSTAPAQLPPLPLDGKEIFDEIFGDEEDPGMIST</sequence>
<dbReference type="PANTHER" id="PTHR12400">
    <property type="entry name" value="INOSITOL POLYPHOSPHATE KINASE"/>
    <property type="match status" value="1"/>
</dbReference>
<feature type="compositionally biased region" description="Polar residues" evidence="5">
    <location>
        <begin position="55"/>
        <end position="68"/>
    </location>
</feature>
<feature type="compositionally biased region" description="Basic and acidic residues" evidence="5">
    <location>
        <begin position="794"/>
        <end position="803"/>
    </location>
</feature>
<feature type="compositionally biased region" description="Polar residues" evidence="5">
    <location>
        <begin position="304"/>
        <end position="314"/>
    </location>
</feature>
<feature type="compositionally biased region" description="Basic residues" evidence="5">
    <location>
        <begin position="98"/>
        <end position="107"/>
    </location>
</feature>
<feature type="compositionally biased region" description="Polar residues" evidence="5">
    <location>
        <begin position="75"/>
        <end position="96"/>
    </location>
</feature>
<feature type="region of interest" description="Disordered" evidence="5">
    <location>
        <begin position="1070"/>
        <end position="1098"/>
    </location>
</feature>
<dbReference type="Gene3D" id="3.30.470.160">
    <property type="entry name" value="Inositol polyphosphate kinase"/>
    <property type="match status" value="1"/>
</dbReference>
<reference evidence="6 7" key="1">
    <citation type="journal article" date="2018" name="Evol. Lett.">
        <title>Horizontal gene cluster transfer increased hallucinogenic mushroom diversity.</title>
        <authorList>
            <person name="Reynolds H.T."/>
            <person name="Vijayakumar V."/>
            <person name="Gluck-Thaler E."/>
            <person name="Korotkin H.B."/>
            <person name="Matheny P.B."/>
            <person name="Slot J.C."/>
        </authorList>
    </citation>
    <scope>NUCLEOTIDE SEQUENCE [LARGE SCALE GENOMIC DNA]</scope>
    <source>
        <strain evidence="6 7">SRW20</strain>
    </source>
</reference>
<feature type="region of interest" description="Disordered" evidence="5">
    <location>
        <begin position="778"/>
        <end position="812"/>
    </location>
</feature>
<dbReference type="GO" id="GO:0005634">
    <property type="term" value="C:nucleus"/>
    <property type="evidence" value="ECO:0007669"/>
    <property type="project" value="TreeGrafter"/>
</dbReference>
<dbReference type="GO" id="GO:0000824">
    <property type="term" value="F:inositol-1,4,5,6-tetrakisphosphate 3-kinase activity"/>
    <property type="evidence" value="ECO:0007669"/>
    <property type="project" value="TreeGrafter"/>
</dbReference>
<keyword evidence="7" id="KW-1185">Reference proteome</keyword>
<feature type="region of interest" description="Disordered" evidence="5">
    <location>
        <begin position="570"/>
        <end position="597"/>
    </location>
</feature>
<name>A0A409YL82_9AGAR</name>
<feature type="compositionally biased region" description="Basic and acidic residues" evidence="5">
    <location>
        <begin position="224"/>
        <end position="264"/>
    </location>
</feature>
<comment type="caution">
    <text evidence="6">The sequence shown here is derived from an EMBL/GenBank/DDBJ whole genome shotgun (WGS) entry which is preliminary data.</text>
</comment>
<feature type="compositionally biased region" description="Basic and acidic residues" evidence="5">
    <location>
        <begin position="289"/>
        <end position="301"/>
    </location>
</feature>
<dbReference type="InterPro" id="IPR005522">
    <property type="entry name" value="IPK"/>
</dbReference>
<feature type="compositionally biased region" description="Low complexity" evidence="5">
    <location>
        <begin position="885"/>
        <end position="894"/>
    </location>
</feature>
<organism evidence="6 7">
    <name type="scientific">Gymnopilus dilepis</name>
    <dbReference type="NCBI Taxonomy" id="231916"/>
    <lineage>
        <taxon>Eukaryota</taxon>
        <taxon>Fungi</taxon>
        <taxon>Dikarya</taxon>
        <taxon>Basidiomycota</taxon>
        <taxon>Agaricomycotina</taxon>
        <taxon>Agaricomycetes</taxon>
        <taxon>Agaricomycetidae</taxon>
        <taxon>Agaricales</taxon>
        <taxon>Agaricineae</taxon>
        <taxon>Hymenogastraceae</taxon>
        <taxon>Gymnopilus</taxon>
    </lineage>
</organism>
<dbReference type="GO" id="GO:0008440">
    <property type="term" value="F:inositol-1,4,5-trisphosphate 3-kinase activity"/>
    <property type="evidence" value="ECO:0007669"/>
    <property type="project" value="TreeGrafter"/>
</dbReference>
<dbReference type="PANTHER" id="PTHR12400:SF21">
    <property type="entry name" value="KINASE"/>
    <property type="match status" value="1"/>
</dbReference>
<feature type="region of interest" description="Disordered" evidence="5">
    <location>
        <begin position="844"/>
        <end position="914"/>
    </location>
</feature>
<dbReference type="STRING" id="231916.A0A409YL82"/>
<evidence type="ECO:0000256" key="2">
    <source>
        <dbReference type="ARBA" id="ARBA00022679"/>
    </source>
</evidence>
<dbReference type="InterPro" id="IPR038286">
    <property type="entry name" value="IPK_sf"/>
</dbReference>
<dbReference type="SUPFAM" id="SSF56104">
    <property type="entry name" value="SAICAR synthase-like"/>
    <property type="match status" value="1"/>
</dbReference>
<keyword evidence="3 4" id="KW-0418">Kinase</keyword>
<feature type="compositionally biased region" description="Polar residues" evidence="5">
    <location>
        <begin position="844"/>
        <end position="855"/>
    </location>
</feature>
<feature type="region of interest" description="Disordered" evidence="5">
    <location>
        <begin position="684"/>
        <end position="709"/>
    </location>
</feature>
<dbReference type="GO" id="GO:0005737">
    <property type="term" value="C:cytoplasm"/>
    <property type="evidence" value="ECO:0007669"/>
    <property type="project" value="TreeGrafter"/>
</dbReference>
<dbReference type="EMBL" id="NHYE01000695">
    <property type="protein sequence ID" value="PPR03827.1"/>
    <property type="molecule type" value="Genomic_DNA"/>
</dbReference>
<dbReference type="GO" id="GO:0046854">
    <property type="term" value="P:phosphatidylinositol phosphate biosynthetic process"/>
    <property type="evidence" value="ECO:0007669"/>
    <property type="project" value="TreeGrafter"/>
</dbReference>
<dbReference type="EC" id="2.7.-.-" evidence="4"/>
<feature type="compositionally biased region" description="Polar residues" evidence="5">
    <location>
        <begin position="22"/>
        <end position="40"/>
    </location>
</feature>
<gene>
    <name evidence="6" type="ORF">CVT26_000825</name>
</gene>
<evidence type="ECO:0000256" key="1">
    <source>
        <dbReference type="ARBA" id="ARBA00007374"/>
    </source>
</evidence>
<feature type="compositionally biased region" description="Low complexity" evidence="5">
    <location>
        <begin position="335"/>
        <end position="345"/>
    </location>
</feature>
<feature type="compositionally biased region" description="Polar residues" evidence="5">
    <location>
        <begin position="895"/>
        <end position="906"/>
    </location>
</feature>
<feature type="region of interest" description="Disordered" evidence="5">
    <location>
        <begin position="224"/>
        <end position="450"/>
    </location>
</feature>
<accession>A0A409YL82</accession>
<keyword evidence="2 4" id="KW-0808">Transferase</keyword>
<dbReference type="Pfam" id="PF03770">
    <property type="entry name" value="IPK"/>
    <property type="match status" value="1"/>
</dbReference>